<dbReference type="PANTHER" id="PTHR13031:SF0">
    <property type="entry name" value="RIBONUCLEASE P PROTEIN SUBUNIT P30"/>
    <property type="match status" value="1"/>
</dbReference>
<gene>
    <name evidence="5" type="ORF">MENT_LOCUS15332</name>
</gene>
<organism evidence="5 6">
    <name type="scientific">Meloidogyne enterolobii</name>
    <name type="common">Root-knot nematode worm</name>
    <name type="synonym">Meloidogyne mayaguensis</name>
    <dbReference type="NCBI Taxonomy" id="390850"/>
    <lineage>
        <taxon>Eukaryota</taxon>
        <taxon>Metazoa</taxon>
        <taxon>Ecdysozoa</taxon>
        <taxon>Nematoda</taxon>
        <taxon>Chromadorea</taxon>
        <taxon>Rhabditida</taxon>
        <taxon>Tylenchina</taxon>
        <taxon>Tylenchomorpha</taxon>
        <taxon>Tylenchoidea</taxon>
        <taxon>Meloidogynidae</taxon>
        <taxon>Meloidogyninae</taxon>
        <taxon>Meloidogyne</taxon>
    </lineage>
</organism>
<dbReference type="EMBL" id="CAJEWN010000091">
    <property type="protein sequence ID" value="CAD2162290.1"/>
    <property type="molecule type" value="Genomic_DNA"/>
</dbReference>
<reference evidence="5 6" key="1">
    <citation type="submission" date="2020-08" db="EMBL/GenBank/DDBJ databases">
        <authorList>
            <person name="Koutsovoulos G."/>
            <person name="Danchin GJ E."/>
        </authorList>
    </citation>
    <scope>NUCLEOTIDE SEQUENCE [LARGE SCALE GENOMIC DNA]</scope>
</reference>
<dbReference type="Pfam" id="PF01876">
    <property type="entry name" value="RNase_P_p30"/>
    <property type="match status" value="1"/>
</dbReference>
<accession>A0A6V7UNK6</accession>
<dbReference type="GO" id="GO:0003723">
    <property type="term" value="F:RNA binding"/>
    <property type="evidence" value="ECO:0007669"/>
    <property type="project" value="TreeGrafter"/>
</dbReference>
<evidence type="ECO:0000256" key="4">
    <source>
        <dbReference type="SAM" id="MobiDB-lite"/>
    </source>
</evidence>
<dbReference type="Proteomes" id="UP000580250">
    <property type="component" value="Unassembled WGS sequence"/>
</dbReference>
<name>A0A6V7UNK6_MELEN</name>
<evidence type="ECO:0000256" key="2">
    <source>
        <dbReference type="ARBA" id="ARBA00007331"/>
    </source>
</evidence>
<dbReference type="InterPro" id="IPR002738">
    <property type="entry name" value="RNase_P_p30"/>
</dbReference>
<keyword evidence="3" id="KW-0819">tRNA processing</keyword>
<dbReference type="AlphaFoldDB" id="A0A6V7UNK6"/>
<comment type="caution">
    <text evidence="5">The sequence shown here is derived from an EMBL/GenBank/DDBJ whole genome shotgun (WGS) entry which is preliminary data.</text>
</comment>
<feature type="region of interest" description="Disordered" evidence="4">
    <location>
        <begin position="52"/>
        <end position="76"/>
    </location>
</feature>
<comment type="similarity">
    <text evidence="2">Belongs to the eukaryotic/archaeal RNase P protein component 3 family.</text>
</comment>
<dbReference type="InterPro" id="IPR016195">
    <property type="entry name" value="Pol/histidinol_Pase-like"/>
</dbReference>
<dbReference type="GO" id="GO:0008033">
    <property type="term" value="P:tRNA processing"/>
    <property type="evidence" value="ECO:0007669"/>
    <property type="project" value="UniProtKB-KW"/>
</dbReference>
<sequence>MKKIHFADLNIKHRGNPKQTLANVKRAVRMGYDAVVINIDIGRYSQVDIDNLQQPPNKKKKIQQKKEENEEESSTETIIPDPFILNESELDISTFLQNGKNRLTVTLDENSVHKFQHDARVKKYDIIAVRVPNEQLLLTLQRKGDFVDLVTLDGIYREVGGISWLFKQKIVQSCVNVGIYFEITYSKALQGSERRRQFFSCARKLIEITRGGNGVILSSGADEPISLRAPYDVGNLSTLFGLPLMSGRKLISENAQNVLLRARHAKQSKVQYMSPIFQQKARLFPLLLVKMVSKCLNNYQKLKNSELK</sequence>
<proteinExistence type="inferred from homology"/>
<comment type="subcellular location">
    <subcellularLocation>
        <location evidence="1">Nucleus</location>
    </subcellularLocation>
</comment>
<dbReference type="PANTHER" id="PTHR13031">
    <property type="entry name" value="RIBONUCLEASE P SUBUNIT P30"/>
    <property type="match status" value="1"/>
</dbReference>
<dbReference type="OrthoDB" id="17948at2759"/>
<dbReference type="Gene3D" id="3.20.20.140">
    <property type="entry name" value="Metal-dependent hydrolases"/>
    <property type="match status" value="1"/>
</dbReference>
<evidence type="ECO:0000256" key="3">
    <source>
        <dbReference type="ARBA" id="ARBA00022694"/>
    </source>
</evidence>
<evidence type="ECO:0000313" key="6">
    <source>
        <dbReference type="Proteomes" id="UP000580250"/>
    </source>
</evidence>
<dbReference type="GO" id="GO:0005655">
    <property type="term" value="C:nucleolar ribonuclease P complex"/>
    <property type="evidence" value="ECO:0007669"/>
    <property type="project" value="TreeGrafter"/>
</dbReference>
<evidence type="ECO:0000256" key="1">
    <source>
        <dbReference type="ARBA" id="ARBA00004123"/>
    </source>
</evidence>
<dbReference type="SUPFAM" id="SSF89550">
    <property type="entry name" value="PHP domain-like"/>
    <property type="match status" value="1"/>
</dbReference>
<evidence type="ECO:0000313" key="5">
    <source>
        <dbReference type="EMBL" id="CAD2162290.1"/>
    </source>
</evidence>
<protein>
    <submittedName>
        <fullName evidence="5">Uncharacterized protein</fullName>
    </submittedName>
</protein>